<gene>
    <name evidence="1" type="ORF">LPB144_01020</name>
</gene>
<proteinExistence type="predicted"/>
<dbReference type="AlphaFoldDB" id="A0A1L3J1S4"/>
<sequence>MLCSLCNGATKHFHHNGERGFVHCLNCKAILLSKEFYLSHQAEKFRYQLHNNDINDEGYINFVNPIIERIKKDHSMDANGLDFGCGTGPVIASELGKYGYHIELYDPFFRPNVKLLDKDYEIIICCEVMEHFHEPFREFQLLNELLRPGGKLYCKTQLWRPNLDFGSWHYKNDKTHVFFYSKESLQWIQKMLNFTSIEICRDYMVFTR</sequence>
<dbReference type="CDD" id="cd02440">
    <property type="entry name" value="AdoMet_MTases"/>
    <property type="match status" value="1"/>
</dbReference>
<dbReference type="Gene3D" id="3.40.50.150">
    <property type="entry name" value="Vaccinia Virus protein VP39"/>
    <property type="match status" value="1"/>
</dbReference>
<accession>A0A1L3J1S4</accession>
<dbReference type="GO" id="GO:0008168">
    <property type="term" value="F:methyltransferase activity"/>
    <property type="evidence" value="ECO:0007669"/>
    <property type="project" value="UniProtKB-KW"/>
</dbReference>
<protein>
    <submittedName>
        <fullName evidence="1">Methyltransferase</fullName>
    </submittedName>
</protein>
<reference evidence="1 2" key="1">
    <citation type="submission" date="2016-11" db="EMBL/GenBank/DDBJ databases">
        <title>Gramella sp. LPB0144 isolated from marine environment.</title>
        <authorList>
            <person name="Kim E."/>
            <person name="Yi H."/>
        </authorList>
    </citation>
    <scope>NUCLEOTIDE SEQUENCE [LARGE SCALE GENOMIC DNA]</scope>
    <source>
        <strain evidence="1 2">LPB0144</strain>
    </source>
</reference>
<organism evidence="1 2">
    <name type="scientific">Christiangramia salexigens</name>
    <dbReference type="NCBI Taxonomy" id="1913577"/>
    <lineage>
        <taxon>Bacteria</taxon>
        <taxon>Pseudomonadati</taxon>
        <taxon>Bacteroidota</taxon>
        <taxon>Flavobacteriia</taxon>
        <taxon>Flavobacteriales</taxon>
        <taxon>Flavobacteriaceae</taxon>
        <taxon>Christiangramia</taxon>
    </lineage>
</organism>
<evidence type="ECO:0000313" key="1">
    <source>
        <dbReference type="EMBL" id="APG59071.1"/>
    </source>
</evidence>
<dbReference type="STRING" id="1913577.LPB144_01020"/>
<keyword evidence="1" id="KW-0808">Transferase</keyword>
<dbReference type="InterPro" id="IPR029063">
    <property type="entry name" value="SAM-dependent_MTases_sf"/>
</dbReference>
<dbReference type="Proteomes" id="UP000182510">
    <property type="component" value="Chromosome"/>
</dbReference>
<keyword evidence="2" id="KW-1185">Reference proteome</keyword>
<dbReference type="EMBL" id="CP018153">
    <property type="protein sequence ID" value="APG59071.1"/>
    <property type="molecule type" value="Genomic_DNA"/>
</dbReference>
<dbReference type="GO" id="GO:0032259">
    <property type="term" value="P:methylation"/>
    <property type="evidence" value="ECO:0007669"/>
    <property type="project" value="UniProtKB-KW"/>
</dbReference>
<dbReference type="Pfam" id="PF13489">
    <property type="entry name" value="Methyltransf_23"/>
    <property type="match status" value="1"/>
</dbReference>
<keyword evidence="1" id="KW-0489">Methyltransferase</keyword>
<dbReference type="OrthoDB" id="9816564at2"/>
<name>A0A1L3J1S4_9FLAO</name>
<dbReference type="KEGG" id="grl:LPB144_01020"/>
<dbReference type="RefSeq" id="WP_072551726.1">
    <property type="nucleotide sequence ID" value="NZ_CP018153.1"/>
</dbReference>
<evidence type="ECO:0000313" key="2">
    <source>
        <dbReference type="Proteomes" id="UP000182510"/>
    </source>
</evidence>
<dbReference type="SUPFAM" id="SSF53335">
    <property type="entry name" value="S-adenosyl-L-methionine-dependent methyltransferases"/>
    <property type="match status" value="1"/>
</dbReference>